<dbReference type="Pfam" id="PF01549">
    <property type="entry name" value="ShK"/>
    <property type="match status" value="4"/>
</dbReference>
<comment type="caution">
    <text evidence="1">Lacks conserved residue(s) required for the propagation of feature annotation.</text>
</comment>
<dbReference type="EMBL" id="BMAT01007176">
    <property type="protein sequence ID" value="GFR58958.1"/>
    <property type="molecule type" value="Genomic_DNA"/>
</dbReference>
<dbReference type="SMART" id="SM00254">
    <property type="entry name" value="ShKT"/>
    <property type="match status" value="4"/>
</dbReference>
<evidence type="ECO:0000313" key="4">
    <source>
        <dbReference type="EMBL" id="GFR58958.1"/>
    </source>
</evidence>
<feature type="compositionally biased region" description="Polar residues" evidence="2">
    <location>
        <begin position="264"/>
        <end position="275"/>
    </location>
</feature>
<gene>
    <name evidence="4" type="ORF">ElyMa_003492700</name>
</gene>
<dbReference type="InterPro" id="IPR003582">
    <property type="entry name" value="ShKT_dom"/>
</dbReference>
<evidence type="ECO:0000256" key="2">
    <source>
        <dbReference type="SAM" id="MobiDB-lite"/>
    </source>
</evidence>
<evidence type="ECO:0000259" key="3">
    <source>
        <dbReference type="PROSITE" id="PS51670"/>
    </source>
</evidence>
<dbReference type="Proteomes" id="UP000762676">
    <property type="component" value="Unassembled WGS sequence"/>
</dbReference>
<dbReference type="AlphaFoldDB" id="A0AAV4ED19"/>
<proteinExistence type="predicted"/>
<name>A0AAV4ED19_9GAST</name>
<feature type="domain" description="ShKT" evidence="3">
    <location>
        <begin position="170"/>
        <end position="205"/>
    </location>
</feature>
<dbReference type="PANTHER" id="PTHR21724:SF109">
    <property type="entry name" value="SHKT DOMAIN-CONTAINING PROTEIN"/>
    <property type="match status" value="1"/>
</dbReference>
<protein>
    <submittedName>
        <fullName evidence="4">Protein jagged-1b-like isoform X4</fullName>
    </submittedName>
</protein>
<keyword evidence="5" id="KW-1185">Reference proteome</keyword>
<comment type="caution">
    <text evidence="4">The sequence shown here is derived from an EMBL/GenBank/DDBJ whole genome shotgun (WGS) entry which is preliminary data.</text>
</comment>
<reference evidence="4 5" key="1">
    <citation type="journal article" date="2021" name="Elife">
        <title>Chloroplast acquisition without the gene transfer in kleptoplastic sea slugs, Plakobranchus ocellatus.</title>
        <authorList>
            <person name="Maeda T."/>
            <person name="Takahashi S."/>
            <person name="Yoshida T."/>
            <person name="Shimamura S."/>
            <person name="Takaki Y."/>
            <person name="Nagai Y."/>
            <person name="Toyoda A."/>
            <person name="Suzuki Y."/>
            <person name="Arimoto A."/>
            <person name="Ishii H."/>
            <person name="Satoh N."/>
            <person name="Nishiyama T."/>
            <person name="Hasebe M."/>
            <person name="Maruyama T."/>
            <person name="Minagawa J."/>
            <person name="Obokata J."/>
            <person name="Shigenobu S."/>
        </authorList>
    </citation>
    <scope>NUCLEOTIDE SEQUENCE [LARGE SCALE GENOMIC DNA]</scope>
</reference>
<evidence type="ECO:0000313" key="5">
    <source>
        <dbReference type="Proteomes" id="UP000762676"/>
    </source>
</evidence>
<dbReference type="PROSITE" id="PS51670">
    <property type="entry name" value="SHKT"/>
    <property type="match status" value="1"/>
</dbReference>
<feature type="region of interest" description="Disordered" evidence="2">
    <location>
        <begin position="213"/>
        <end position="292"/>
    </location>
</feature>
<organism evidence="4 5">
    <name type="scientific">Elysia marginata</name>
    <dbReference type="NCBI Taxonomy" id="1093978"/>
    <lineage>
        <taxon>Eukaryota</taxon>
        <taxon>Metazoa</taxon>
        <taxon>Spiralia</taxon>
        <taxon>Lophotrochozoa</taxon>
        <taxon>Mollusca</taxon>
        <taxon>Gastropoda</taxon>
        <taxon>Heterobranchia</taxon>
        <taxon>Euthyneura</taxon>
        <taxon>Panpulmonata</taxon>
        <taxon>Sacoglossa</taxon>
        <taxon>Placobranchoidea</taxon>
        <taxon>Plakobranchidae</taxon>
        <taxon>Elysia</taxon>
    </lineage>
</organism>
<sequence>MVPSADCLDKVDTCRASGAEGCKGIYEPYARKNCPRYCGYCVNPDDLQKECKDKIDNCDEYQDDLCTNSFFSIFAEDNCQKFCNLCDSGPRPVFTGTTTASVNPGKLVDQTNWAYVFFSDGAVVADNSSCADQVDYCWSEPDVNCFGIYEPWSRVNCPFRCGFCTEKPKCEDLLTYCAQYDPSTCTDDYYAGWSRKNCRATCNLCALPTRPPVDPNAPVVTPNPDGSNPKPPSAQTVTPPSASGSSQSTLPPSNPGVDGAQVGGTRTTFIIQGPQTKIPGVSSGNRFQQPLPAVPWSRSQVIAARD</sequence>
<dbReference type="PANTHER" id="PTHR21724">
    <property type="entry name" value="SHKT DOMAIN-CONTAINING PROTEIN"/>
    <property type="match status" value="1"/>
</dbReference>
<evidence type="ECO:0000256" key="1">
    <source>
        <dbReference type="PROSITE-ProRule" id="PRU01005"/>
    </source>
</evidence>
<feature type="compositionally biased region" description="Polar residues" evidence="2">
    <location>
        <begin position="233"/>
        <end position="251"/>
    </location>
</feature>
<accession>A0AAV4ED19</accession>